<dbReference type="STRING" id="139825.A0A401GAB8"/>
<keyword evidence="3" id="KW-1185">Reference proteome</keyword>
<dbReference type="GeneID" id="38776041"/>
<sequence length="228" mass="24691">MSISVEDLVASFSSNHIGQEALDLAALQAQLTETLVAQSPSTQAIPHRGYVQPANTPSRTPSSSMCWDPREFGRGRSSSVASIGQQLANERKRDFEETEEDERMVEDMLFSTPPPTSASPHHALCHSFSHAPSSAPPTRSQVAPVTPSYDYAQYDLPSPNTSLFATTDPFLMAQLQAAQNPTPSPFAQSGRPSPHSPFLAHQLQSVYSHRSMQAEADVHNLFAAAAAF</sequence>
<organism evidence="2 3">
    <name type="scientific">Sparassis crispa</name>
    <dbReference type="NCBI Taxonomy" id="139825"/>
    <lineage>
        <taxon>Eukaryota</taxon>
        <taxon>Fungi</taxon>
        <taxon>Dikarya</taxon>
        <taxon>Basidiomycota</taxon>
        <taxon>Agaricomycotina</taxon>
        <taxon>Agaricomycetes</taxon>
        <taxon>Polyporales</taxon>
        <taxon>Sparassidaceae</taxon>
        <taxon>Sparassis</taxon>
    </lineage>
</organism>
<feature type="region of interest" description="Disordered" evidence="1">
    <location>
        <begin position="44"/>
        <end position="101"/>
    </location>
</feature>
<gene>
    <name evidence="2" type="ORF">SCP_0203210</name>
</gene>
<protein>
    <submittedName>
        <fullName evidence="2">Uncharacterized protein</fullName>
    </submittedName>
</protein>
<feature type="compositionally biased region" description="Polar residues" evidence="1">
    <location>
        <begin position="53"/>
        <end position="65"/>
    </location>
</feature>
<comment type="caution">
    <text evidence="2">The sequence shown here is derived from an EMBL/GenBank/DDBJ whole genome shotgun (WGS) entry which is preliminary data.</text>
</comment>
<dbReference type="EMBL" id="BFAD01000002">
    <property type="protein sequence ID" value="GBE79124.1"/>
    <property type="molecule type" value="Genomic_DNA"/>
</dbReference>
<proteinExistence type="predicted"/>
<name>A0A401GAB8_9APHY</name>
<feature type="compositionally biased region" description="Polar residues" evidence="1">
    <location>
        <begin position="76"/>
        <end position="88"/>
    </location>
</feature>
<reference evidence="2 3" key="1">
    <citation type="journal article" date="2018" name="Sci. Rep.">
        <title>Genome sequence of the cauliflower mushroom Sparassis crispa (Hanabiratake) and its association with beneficial usage.</title>
        <authorList>
            <person name="Kiyama R."/>
            <person name="Furutani Y."/>
            <person name="Kawaguchi K."/>
            <person name="Nakanishi T."/>
        </authorList>
    </citation>
    <scope>NUCLEOTIDE SEQUENCE [LARGE SCALE GENOMIC DNA]</scope>
</reference>
<dbReference type="OrthoDB" id="3262664at2759"/>
<dbReference type="RefSeq" id="XP_027610037.1">
    <property type="nucleotide sequence ID" value="XM_027754236.1"/>
</dbReference>
<dbReference type="Proteomes" id="UP000287166">
    <property type="component" value="Unassembled WGS sequence"/>
</dbReference>
<dbReference type="InParanoid" id="A0A401GAB8"/>
<accession>A0A401GAB8</accession>
<evidence type="ECO:0000313" key="3">
    <source>
        <dbReference type="Proteomes" id="UP000287166"/>
    </source>
</evidence>
<evidence type="ECO:0000256" key="1">
    <source>
        <dbReference type="SAM" id="MobiDB-lite"/>
    </source>
</evidence>
<dbReference type="AlphaFoldDB" id="A0A401GAB8"/>
<evidence type="ECO:0000313" key="2">
    <source>
        <dbReference type="EMBL" id="GBE79124.1"/>
    </source>
</evidence>